<feature type="domain" description="Ferritin-like diiron" evidence="7">
    <location>
        <begin position="4"/>
        <end position="150"/>
    </location>
</feature>
<sequence length="203" mass="23464">MAIDFKESKTRENLMRAFAGESQARNRYTIAAEVAREQGLFAVNQVFLFTADQERAHAKRFYDLLKNLSGTTIHIDGGYPVDHFDSVSELLKAAEHNEMEEYEDVYQNFGDVAKEEGFIEVASAFYQIARVEQTHAKRFGKLACMLENNQYFESKEDEYWMCLNCGHIHKGKLVPEVCPVCRHERGYFIPASMAPYFECEFIK</sequence>
<dbReference type="RefSeq" id="WP_004605896.1">
    <property type="nucleotide sequence ID" value="NZ_AP024846.1"/>
</dbReference>
<evidence type="ECO:0000259" key="6">
    <source>
        <dbReference type="PROSITE" id="PS50903"/>
    </source>
</evidence>
<dbReference type="PANTHER" id="PTHR43865:SF1">
    <property type="entry name" value="RUBRERYTHRIN-RELATED"/>
    <property type="match status" value="1"/>
</dbReference>
<dbReference type="Pfam" id="PF21349">
    <property type="entry name" value="RUBY_RBDX"/>
    <property type="match status" value="1"/>
</dbReference>
<organism evidence="8 9">
    <name type="scientific">Clostridium scindens (strain JCM 10418 / VPI 12708)</name>
    <dbReference type="NCBI Taxonomy" id="29347"/>
    <lineage>
        <taxon>Bacteria</taxon>
        <taxon>Bacillati</taxon>
        <taxon>Bacillota</taxon>
        <taxon>Clostridia</taxon>
        <taxon>Lachnospirales</taxon>
        <taxon>Lachnospiraceae</taxon>
    </lineage>
</organism>
<evidence type="ECO:0000313" key="9">
    <source>
        <dbReference type="Proteomes" id="UP000462363"/>
    </source>
</evidence>
<gene>
    <name evidence="8" type="ORF">FYJ37_12135</name>
</gene>
<dbReference type="CDD" id="cd01041">
    <property type="entry name" value="Rubrerythrin"/>
    <property type="match status" value="1"/>
</dbReference>
<dbReference type="Proteomes" id="UP000462363">
    <property type="component" value="Unassembled WGS sequence"/>
</dbReference>
<dbReference type="InterPro" id="IPR012347">
    <property type="entry name" value="Ferritin-like"/>
</dbReference>
<evidence type="ECO:0000259" key="7">
    <source>
        <dbReference type="PROSITE" id="PS50905"/>
    </source>
</evidence>
<dbReference type="InterPro" id="IPR009040">
    <property type="entry name" value="Ferritin-like_diiron"/>
</dbReference>
<dbReference type="InterPro" id="IPR048574">
    <property type="entry name" value="RUBY_RBDX"/>
</dbReference>
<comment type="caution">
    <text evidence="8">The sequence shown here is derived from an EMBL/GenBank/DDBJ whole genome shotgun (WGS) entry which is preliminary data.</text>
</comment>
<dbReference type="GO" id="GO:0016491">
    <property type="term" value="F:oxidoreductase activity"/>
    <property type="evidence" value="ECO:0007669"/>
    <property type="project" value="InterPro"/>
</dbReference>
<dbReference type="Gene3D" id="1.20.1260.10">
    <property type="match status" value="1"/>
</dbReference>
<dbReference type="PROSITE" id="PS50903">
    <property type="entry name" value="RUBREDOXIN_LIKE"/>
    <property type="match status" value="1"/>
</dbReference>
<reference evidence="8 9" key="1">
    <citation type="submission" date="2019-08" db="EMBL/GenBank/DDBJ databases">
        <title>In-depth cultivation of the pig gut microbiome towards novel bacterial diversity and tailored functional studies.</title>
        <authorList>
            <person name="Wylensek D."/>
            <person name="Hitch T.C.A."/>
            <person name="Clavel T."/>
        </authorList>
    </citation>
    <scope>NUCLEOTIDE SEQUENCE [LARGE SCALE GENOMIC DNA]</scope>
    <source>
        <strain evidence="8 9">BL-389-WT-3D</strain>
    </source>
</reference>
<dbReference type="NCBIfam" id="NF045767">
    <property type="entry name" value="RuberyRbr"/>
    <property type="match status" value="1"/>
</dbReference>
<comment type="cofactor">
    <cofactor evidence="1">
        <name>Fe(3+)</name>
        <dbReference type="ChEBI" id="CHEBI:29034"/>
    </cofactor>
</comment>
<dbReference type="EMBL" id="VUMB01000025">
    <property type="protein sequence ID" value="MSS41078.1"/>
    <property type="molecule type" value="Genomic_DNA"/>
</dbReference>
<keyword evidence="3" id="KW-0479">Metal-binding</keyword>
<keyword evidence="2" id="KW-0813">Transport</keyword>
<dbReference type="Gene3D" id="2.20.28.10">
    <property type="match status" value="1"/>
</dbReference>
<dbReference type="SUPFAM" id="SSF57802">
    <property type="entry name" value="Rubredoxin-like"/>
    <property type="match status" value="1"/>
</dbReference>
<evidence type="ECO:0000256" key="3">
    <source>
        <dbReference type="ARBA" id="ARBA00022723"/>
    </source>
</evidence>
<evidence type="ECO:0000313" key="8">
    <source>
        <dbReference type="EMBL" id="MSS41078.1"/>
    </source>
</evidence>
<dbReference type="PROSITE" id="PS50905">
    <property type="entry name" value="FERRITIN_LIKE"/>
    <property type="match status" value="1"/>
</dbReference>
<evidence type="ECO:0000256" key="4">
    <source>
        <dbReference type="ARBA" id="ARBA00022982"/>
    </source>
</evidence>
<keyword evidence="4" id="KW-0249">Electron transport</keyword>
<dbReference type="GeneID" id="62694590"/>
<dbReference type="CDD" id="cd00729">
    <property type="entry name" value="rubredoxin_SM"/>
    <property type="match status" value="1"/>
</dbReference>
<name>A0A844F4F4_CLOSV</name>
<protein>
    <submittedName>
        <fullName evidence="8">Rubrerythrin family protein</fullName>
    </submittedName>
</protein>
<dbReference type="InterPro" id="IPR009078">
    <property type="entry name" value="Ferritin-like_SF"/>
</dbReference>
<keyword evidence="5" id="KW-0408">Iron</keyword>
<evidence type="ECO:0000256" key="2">
    <source>
        <dbReference type="ARBA" id="ARBA00022448"/>
    </source>
</evidence>
<proteinExistence type="predicted"/>
<feature type="domain" description="Rubredoxin-like" evidence="6">
    <location>
        <begin position="157"/>
        <end position="191"/>
    </location>
</feature>
<dbReference type="InterPro" id="IPR024934">
    <property type="entry name" value="Rubredoxin-like_dom"/>
</dbReference>
<accession>A0A844F4F4</accession>
<dbReference type="SUPFAM" id="SSF47240">
    <property type="entry name" value="Ferritin-like"/>
    <property type="match status" value="1"/>
</dbReference>
<dbReference type="InterPro" id="IPR052364">
    <property type="entry name" value="Rubrerythrin"/>
</dbReference>
<evidence type="ECO:0000256" key="5">
    <source>
        <dbReference type="ARBA" id="ARBA00023004"/>
    </source>
</evidence>
<dbReference type="InterPro" id="IPR003251">
    <property type="entry name" value="Rr_diiron-bd_dom"/>
</dbReference>
<dbReference type="AlphaFoldDB" id="A0A844F4F4"/>
<dbReference type="Pfam" id="PF02915">
    <property type="entry name" value="Rubrerythrin"/>
    <property type="match status" value="1"/>
</dbReference>
<evidence type="ECO:0000256" key="1">
    <source>
        <dbReference type="ARBA" id="ARBA00001965"/>
    </source>
</evidence>
<dbReference type="PANTHER" id="PTHR43865">
    <property type="entry name" value="RUBRERYTHRIN-RELATED"/>
    <property type="match status" value="1"/>
</dbReference>
<dbReference type="GO" id="GO:0005506">
    <property type="term" value="F:iron ion binding"/>
    <property type="evidence" value="ECO:0007669"/>
    <property type="project" value="InterPro"/>
</dbReference>